<keyword evidence="2" id="KW-1185">Reference proteome</keyword>
<protein>
    <submittedName>
        <fullName evidence="1">Uncharacterized protein</fullName>
    </submittedName>
</protein>
<reference evidence="1 2" key="1">
    <citation type="submission" date="2018-11" db="EMBL/GenBank/DDBJ databases">
        <title>Erythrobacter spongiae sp. nov., isolated from a marine sponge.</title>
        <authorList>
            <person name="Zhuang L."/>
            <person name="Luo L."/>
        </authorList>
    </citation>
    <scope>NUCLEOTIDE SEQUENCE [LARGE SCALE GENOMIC DNA]</scope>
    <source>
        <strain evidence="1 2">HN-E23</strain>
    </source>
</reference>
<evidence type="ECO:0000313" key="1">
    <source>
        <dbReference type="EMBL" id="RPF70445.1"/>
    </source>
</evidence>
<dbReference type="Proteomes" id="UP000275232">
    <property type="component" value="Unassembled WGS sequence"/>
</dbReference>
<sequence length="171" mass="18133">MERTYFIDRAELFGVGFSAKATRQFEDFQRQQASTEETVQSNVAGTQALRDASFVTLSPNAELPNERVLQLGTGLAFDISDTHVTLDTTGLVRASGGHEISLVAAGTTEIILPLTGFLVTRDAEEVLRNKTLPAPVLTDLENAADDAAAAAAGVPVGGVYRNGSNLQVRVA</sequence>
<proteinExistence type="predicted"/>
<dbReference type="AlphaFoldDB" id="A0A3N5DII5"/>
<name>A0A3N5DII5_9SPHN</name>
<comment type="caution">
    <text evidence="1">The sequence shown here is derived from an EMBL/GenBank/DDBJ whole genome shotgun (WGS) entry which is preliminary data.</text>
</comment>
<dbReference type="OrthoDB" id="9977280at2"/>
<gene>
    <name evidence="1" type="ORF">EG799_01480</name>
</gene>
<organism evidence="1 2">
    <name type="scientific">Aurantiacibacter spongiae</name>
    <dbReference type="NCBI Taxonomy" id="2488860"/>
    <lineage>
        <taxon>Bacteria</taxon>
        <taxon>Pseudomonadati</taxon>
        <taxon>Pseudomonadota</taxon>
        <taxon>Alphaproteobacteria</taxon>
        <taxon>Sphingomonadales</taxon>
        <taxon>Erythrobacteraceae</taxon>
        <taxon>Aurantiacibacter</taxon>
    </lineage>
</organism>
<accession>A0A3N5DII5</accession>
<dbReference type="RefSeq" id="WP_123877920.1">
    <property type="nucleotide sequence ID" value="NZ_RPFZ01000001.1"/>
</dbReference>
<dbReference type="EMBL" id="RPFZ01000001">
    <property type="protein sequence ID" value="RPF70445.1"/>
    <property type="molecule type" value="Genomic_DNA"/>
</dbReference>
<evidence type="ECO:0000313" key="2">
    <source>
        <dbReference type="Proteomes" id="UP000275232"/>
    </source>
</evidence>